<comment type="caution">
    <text evidence="2">The sequence shown here is derived from an EMBL/GenBank/DDBJ whole genome shotgun (WGS) entry which is preliminary data.</text>
</comment>
<reference evidence="2" key="2">
    <citation type="journal article" date="2023" name="BMC Genomics">
        <title>Pest status, molecular evolution, and epigenetic factors derived from the genome assembly of Frankliniella fusca, a thysanopteran phytovirus vector.</title>
        <authorList>
            <person name="Catto M.A."/>
            <person name="Labadie P.E."/>
            <person name="Jacobson A.L."/>
            <person name="Kennedy G.G."/>
            <person name="Srinivasan R."/>
            <person name="Hunt B.G."/>
        </authorList>
    </citation>
    <scope>NUCLEOTIDE SEQUENCE</scope>
    <source>
        <strain evidence="2">PL_HMW_Pooled</strain>
    </source>
</reference>
<keyword evidence="2" id="KW-0808">Transferase</keyword>
<evidence type="ECO:0000313" key="3">
    <source>
        <dbReference type="Proteomes" id="UP001219518"/>
    </source>
</evidence>
<keyword evidence="3" id="KW-1185">Reference proteome</keyword>
<proteinExistence type="predicted"/>
<evidence type="ECO:0000256" key="1">
    <source>
        <dbReference type="SAM" id="MobiDB-lite"/>
    </source>
</evidence>
<organism evidence="2 3">
    <name type="scientific">Frankliniella fusca</name>
    <dbReference type="NCBI Taxonomy" id="407009"/>
    <lineage>
        <taxon>Eukaryota</taxon>
        <taxon>Metazoa</taxon>
        <taxon>Ecdysozoa</taxon>
        <taxon>Arthropoda</taxon>
        <taxon>Hexapoda</taxon>
        <taxon>Insecta</taxon>
        <taxon>Pterygota</taxon>
        <taxon>Neoptera</taxon>
        <taxon>Paraneoptera</taxon>
        <taxon>Thysanoptera</taxon>
        <taxon>Terebrantia</taxon>
        <taxon>Thripoidea</taxon>
        <taxon>Thripidae</taxon>
        <taxon>Frankliniella</taxon>
    </lineage>
</organism>
<evidence type="ECO:0000313" key="2">
    <source>
        <dbReference type="EMBL" id="KAK3918385.1"/>
    </source>
</evidence>
<protein>
    <submittedName>
        <fullName evidence="2">Bifunctional uridylyltransferase/uridylyl-removing enzyme</fullName>
    </submittedName>
</protein>
<name>A0AAE1HBV4_9NEOP</name>
<gene>
    <name evidence="2" type="ORF">KUF71_000957</name>
</gene>
<feature type="region of interest" description="Disordered" evidence="1">
    <location>
        <begin position="63"/>
        <end position="83"/>
    </location>
</feature>
<dbReference type="GO" id="GO:0016779">
    <property type="term" value="F:nucleotidyltransferase activity"/>
    <property type="evidence" value="ECO:0007669"/>
    <property type="project" value="UniProtKB-KW"/>
</dbReference>
<keyword evidence="2" id="KW-0548">Nucleotidyltransferase</keyword>
<dbReference type="EMBL" id="JAHWGI010000935">
    <property type="protein sequence ID" value="KAK3918385.1"/>
    <property type="molecule type" value="Genomic_DNA"/>
</dbReference>
<reference evidence="2" key="1">
    <citation type="submission" date="2021-07" db="EMBL/GenBank/DDBJ databases">
        <authorList>
            <person name="Catto M.A."/>
            <person name="Jacobson A."/>
            <person name="Kennedy G."/>
            <person name="Labadie P."/>
            <person name="Hunt B.G."/>
            <person name="Srinivasan R."/>
        </authorList>
    </citation>
    <scope>NUCLEOTIDE SEQUENCE</scope>
    <source>
        <strain evidence="2">PL_HMW_Pooled</strain>
        <tissue evidence="2">Head</tissue>
    </source>
</reference>
<sequence length="83" mass="9563">MLVRIGWDDQEKLADGPEMLVLRVLVLPVEFGQFSHGDQERLHSTSDSQFSHEDLDCLKWRWTAQQQQHSSHGTGSKSISREE</sequence>
<dbReference type="AlphaFoldDB" id="A0AAE1HBV4"/>
<feature type="compositionally biased region" description="Polar residues" evidence="1">
    <location>
        <begin position="73"/>
        <end position="83"/>
    </location>
</feature>
<accession>A0AAE1HBV4</accession>
<dbReference type="Proteomes" id="UP001219518">
    <property type="component" value="Unassembled WGS sequence"/>
</dbReference>